<dbReference type="SUPFAM" id="SSF57667">
    <property type="entry name" value="beta-beta-alpha zinc fingers"/>
    <property type="match status" value="2"/>
</dbReference>
<dbReference type="GO" id="GO:0000981">
    <property type="term" value="F:DNA-binding transcription factor activity, RNA polymerase II-specific"/>
    <property type="evidence" value="ECO:0007669"/>
    <property type="project" value="TreeGrafter"/>
</dbReference>
<evidence type="ECO:0000256" key="5">
    <source>
        <dbReference type="ARBA" id="ARBA00022833"/>
    </source>
</evidence>
<dbReference type="GO" id="GO:0000978">
    <property type="term" value="F:RNA polymerase II cis-regulatory region sequence-specific DNA binding"/>
    <property type="evidence" value="ECO:0007669"/>
    <property type="project" value="TreeGrafter"/>
</dbReference>
<keyword evidence="10" id="KW-1185">Reference proteome</keyword>
<dbReference type="AlphaFoldDB" id="A0AAN9D2G7"/>
<dbReference type="FunFam" id="3.30.160.60:FF:000018">
    <property type="entry name" value="Krueppel-like factor 15"/>
    <property type="match status" value="1"/>
</dbReference>
<keyword evidence="3" id="KW-0677">Repeat</keyword>
<dbReference type="Pfam" id="PF00096">
    <property type="entry name" value="zf-C2H2"/>
    <property type="match status" value="3"/>
</dbReference>
<dbReference type="EMBL" id="JAYKXH010000009">
    <property type="protein sequence ID" value="KAK7158310.1"/>
    <property type="molecule type" value="Genomic_DNA"/>
</dbReference>
<evidence type="ECO:0000256" key="4">
    <source>
        <dbReference type="ARBA" id="ARBA00022771"/>
    </source>
</evidence>
<evidence type="ECO:0000313" key="9">
    <source>
        <dbReference type="EMBL" id="KAK7158310.1"/>
    </source>
</evidence>
<accession>A0AAN9D2G7</accession>
<proteinExistence type="predicted"/>
<dbReference type="GO" id="GO:0008270">
    <property type="term" value="F:zinc ion binding"/>
    <property type="evidence" value="ECO:0007669"/>
    <property type="project" value="UniProtKB-KW"/>
</dbReference>
<feature type="domain" description="C2H2-type" evidence="8">
    <location>
        <begin position="293"/>
        <end position="320"/>
    </location>
</feature>
<dbReference type="SMART" id="SM00355">
    <property type="entry name" value="ZnF_C2H2"/>
    <property type="match status" value="3"/>
</dbReference>
<dbReference type="InterPro" id="IPR036236">
    <property type="entry name" value="Znf_C2H2_sf"/>
</dbReference>
<keyword evidence="2" id="KW-0479">Metal-binding</keyword>
<evidence type="ECO:0000256" key="2">
    <source>
        <dbReference type="ARBA" id="ARBA00022723"/>
    </source>
</evidence>
<sequence length="350" mass="38217">MIFSSVYSHIEQRVTCTDTDRRHSEAVEALISMDIDWESGDVQKRGFRPLTPSSDACEDAVCSVTADFHQSSFVSETEAVSCMTPPHSPDCDQHQGSGVTRSQAISVIRHTSDALSQSASDSAINLQPLRSDPPSALAAAAVVSGSSSGSMPSVSVFQTLPLSQSFAGSPNVCQSSVVFVAGLMAKGSVVVILPPKQTPSCGLRFPAIAPAPVHNSSTNRPASEAAPSRTRDYVCTHPHCGKTYFKSSHLKAHLRTHTGEKPFRCCWDGCLRRFARSDELSRHRRTHTGEKRFACPVCHSRFVRSDHLAKHTRRHLTARRTPVWQQELCHLNNISSLCRTLQTLAPKTES</sequence>
<reference evidence="9 10" key="1">
    <citation type="submission" date="2024-02" db="EMBL/GenBank/DDBJ databases">
        <title>Chromosome-level genome assembly of the Eurasian Minnow (Phoxinus phoxinus).</title>
        <authorList>
            <person name="Oriowo T.O."/>
            <person name="Martin S."/>
            <person name="Stange M."/>
            <person name="Chrysostomakis Y."/>
            <person name="Brown T."/>
            <person name="Winkler S."/>
            <person name="Kukowka S."/>
            <person name="Myers E.W."/>
            <person name="Bohne A."/>
        </authorList>
    </citation>
    <scope>NUCLEOTIDE SEQUENCE [LARGE SCALE GENOMIC DNA]</scope>
    <source>
        <strain evidence="9">ZFMK-TIS-60720</strain>
        <tissue evidence="9">Whole Organism</tissue>
    </source>
</reference>
<feature type="domain" description="C2H2-type" evidence="8">
    <location>
        <begin position="233"/>
        <end position="262"/>
    </location>
</feature>
<dbReference type="PROSITE" id="PS00028">
    <property type="entry name" value="ZINC_FINGER_C2H2_1"/>
    <property type="match status" value="3"/>
</dbReference>
<keyword evidence="5" id="KW-0862">Zinc</keyword>
<feature type="domain" description="C2H2-type" evidence="8">
    <location>
        <begin position="263"/>
        <end position="292"/>
    </location>
</feature>
<dbReference type="FunFam" id="3.30.160.60:FF:000125">
    <property type="entry name" value="Putative zinc finger protein 143"/>
    <property type="match status" value="1"/>
</dbReference>
<name>A0AAN9D2G7_9TELE</name>
<dbReference type="FunFam" id="3.30.160.60:FF:000100">
    <property type="entry name" value="Zinc finger 45-like"/>
    <property type="match status" value="1"/>
</dbReference>
<gene>
    <name evidence="9" type="ORF">R3I93_009505</name>
</gene>
<comment type="subcellular location">
    <subcellularLocation>
        <location evidence="1">Nucleus</location>
    </subcellularLocation>
</comment>
<comment type="caution">
    <text evidence="9">The sequence shown here is derived from an EMBL/GenBank/DDBJ whole genome shotgun (WGS) entry which is preliminary data.</text>
</comment>
<keyword evidence="4 7" id="KW-0863">Zinc-finger</keyword>
<evidence type="ECO:0000256" key="1">
    <source>
        <dbReference type="ARBA" id="ARBA00004123"/>
    </source>
</evidence>
<evidence type="ECO:0000313" key="10">
    <source>
        <dbReference type="Proteomes" id="UP001364617"/>
    </source>
</evidence>
<evidence type="ECO:0000256" key="7">
    <source>
        <dbReference type="PROSITE-ProRule" id="PRU00042"/>
    </source>
</evidence>
<keyword evidence="6" id="KW-0539">Nucleus</keyword>
<dbReference type="PANTHER" id="PTHR23235">
    <property type="entry name" value="KRUEPPEL-LIKE TRANSCRIPTION FACTOR"/>
    <property type="match status" value="1"/>
</dbReference>
<dbReference type="PROSITE" id="PS50157">
    <property type="entry name" value="ZINC_FINGER_C2H2_2"/>
    <property type="match status" value="3"/>
</dbReference>
<evidence type="ECO:0000256" key="3">
    <source>
        <dbReference type="ARBA" id="ARBA00022737"/>
    </source>
</evidence>
<evidence type="ECO:0000256" key="6">
    <source>
        <dbReference type="ARBA" id="ARBA00023242"/>
    </source>
</evidence>
<protein>
    <recommendedName>
        <fullName evidence="8">C2H2-type domain-containing protein</fullName>
    </recommendedName>
</protein>
<dbReference type="Gene3D" id="3.30.160.60">
    <property type="entry name" value="Classic Zinc Finger"/>
    <property type="match status" value="3"/>
</dbReference>
<dbReference type="InterPro" id="IPR013087">
    <property type="entry name" value="Znf_C2H2_type"/>
</dbReference>
<dbReference type="GO" id="GO:0005634">
    <property type="term" value="C:nucleus"/>
    <property type="evidence" value="ECO:0007669"/>
    <property type="project" value="UniProtKB-SubCell"/>
</dbReference>
<dbReference type="PANTHER" id="PTHR23235:SF64">
    <property type="entry name" value="KRUEPPEL-LIKE FACTOR 10"/>
    <property type="match status" value="1"/>
</dbReference>
<organism evidence="9 10">
    <name type="scientific">Phoxinus phoxinus</name>
    <name type="common">Eurasian minnow</name>
    <dbReference type="NCBI Taxonomy" id="58324"/>
    <lineage>
        <taxon>Eukaryota</taxon>
        <taxon>Metazoa</taxon>
        <taxon>Chordata</taxon>
        <taxon>Craniata</taxon>
        <taxon>Vertebrata</taxon>
        <taxon>Euteleostomi</taxon>
        <taxon>Actinopterygii</taxon>
        <taxon>Neopterygii</taxon>
        <taxon>Teleostei</taxon>
        <taxon>Ostariophysi</taxon>
        <taxon>Cypriniformes</taxon>
        <taxon>Leuciscidae</taxon>
        <taxon>Phoxininae</taxon>
        <taxon>Phoxinus</taxon>
    </lineage>
</organism>
<evidence type="ECO:0000259" key="8">
    <source>
        <dbReference type="PROSITE" id="PS50157"/>
    </source>
</evidence>
<dbReference type="Proteomes" id="UP001364617">
    <property type="component" value="Unassembled WGS sequence"/>
</dbReference>